<feature type="domain" description="HTH cro/C1-type" evidence="3">
    <location>
        <begin position="9"/>
        <end position="63"/>
    </location>
</feature>
<sequence>MSNKHNKDLQKARKRAGYTQRQMADKLGIQPSSYQRYESGTRLPQLPVAFEISSILNVPPTTLFNSSTSDTDVYSNDKEVIK</sequence>
<evidence type="ECO:0000313" key="5">
    <source>
        <dbReference type="Proteomes" id="UP000052013"/>
    </source>
</evidence>
<dbReference type="STRING" id="1423739.FC85_GL002747"/>
<dbReference type="SMART" id="SM00530">
    <property type="entry name" value="HTH_XRE"/>
    <property type="match status" value="1"/>
</dbReference>
<dbReference type="InterPro" id="IPR010982">
    <property type="entry name" value="Lambda_DNA-bd_dom_sf"/>
</dbReference>
<evidence type="ECO:0000259" key="3">
    <source>
        <dbReference type="PROSITE" id="PS50943"/>
    </source>
</evidence>
<feature type="region of interest" description="Disordered" evidence="2">
    <location>
        <begin position="1"/>
        <end position="36"/>
    </location>
</feature>
<reference evidence="4 5" key="1">
    <citation type="journal article" date="2015" name="Genome Announc.">
        <title>Expanding the biotechnology potential of lactobacilli through comparative genomics of 213 strains and associated genera.</title>
        <authorList>
            <person name="Sun Z."/>
            <person name="Harris H.M."/>
            <person name="McCann A."/>
            <person name="Guo C."/>
            <person name="Argimon S."/>
            <person name="Zhang W."/>
            <person name="Yang X."/>
            <person name="Jeffery I.B."/>
            <person name="Cooney J.C."/>
            <person name="Kagawa T.F."/>
            <person name="Liu W."/>
            <person name="Song Y."/>
            <person name="Salvetti E."/>
            <person name="Wrobel A."/>
            <person name="Rasinkangas P."/>
            <person name="Parkhill J."/>
            <person name="Rea M.C."/>
            <person name="O'Sullivan O."/>
            <person name="Ritari J."/>
            <person name="Douillard F.P."/>
            <person name="Paul Ross R."/>
            <person name="Yang R."/>
            <person name="Briner A.E."/>
            <person name="Felis G.E."/>
            <person name="de Vos W.M."/>
            <person name="Barrangou R."/>
            <person name="Klaenhammer T.R."/>
            <person name="Caufield P.W."/>
            <person name="Cui Y."/>
            <person name="Zhang H."/>
            <person name="O'Toole P.W."/>
        </authorList>
    </citation>
    <scope>NUCLEOTIDE SEQUENCE [LARGE SCALE GENOMIC DNA]</scope>
    <source>
        <strain evidence="4 5">DSM 14421</strain>
    </source>
</reference>
<dbReference type="CDD" id="cd00093">
    <property type="entry name" value="HTH_XRE"/>
    <property type="match status" value="1"/>
</dbReference>
<dbReference type="GO" id="GO:0003677">
    <property type="term" value="F:DNA binding"/>
    <property type="evidence" value="ECO:0007669"/>
    <property type="project" value="UniProtKB-KW"/>
</dbReference>
<name>A0A0R1SCX6_9LACO</name>
<dbReference type="PROSITE" id="PS50943">
    <property type="entry name" value="HTH_CROC1"/>
    <property type="match status" value="1"/>
</dbReference>
<keyword evidence="1" id="KW-0238">DNA-binding</keyword>
<organism evidence="4 5">
    <name type="scientific">Lentilactobacillus diolivorans DSM 14421</name>
    <dbReference type="NCBI Taxonomy" id="1423739"/>
    <lineage>
        <taxon>Bacteria</taxon>
        <taxon>Bacillati</taxon>
        <taxon>Bacillota</taxon>
        <taxon>Bacilli</taxon>
        <taxon>Lactobacillales</taxon>
        <taxon>Lactobacillaceae</taxon>
        <taxon>Lentilactobacillus</taxon>
    </lineage>
</organism>
<proteinExistence type="predicted"/>
<protein>
    <recommendedName>
        <fullName evidence="3">HTH cro/C1-type domain-containing protein</fullName>
    </recommendedName>
</protein>
<evidence type="ECO:0000256" key="2">
    <source>
        <dbReference type="SAM" id="MobiDB-lite"/>
    </source>
</evidence>
<comment type="caution">
    <text evidence="4">The sequence shown here is derived from an EMBL/GenBank/DDBJ whole genome shotgun (WGS) entry which is preliminary data.</text>
</comment>
<dbReference type="EMBL" id="AZEY01000034">
    <property type="protein sequence ID" value="KRL67149.1"/>
    <property type="molecule type" value="Genomic_DNA"/>
</dbReference>
<dbReference type="AlphaFoldDB" id="A0A0R1SCX6"/>
<dbReference type="Pfam" id="PF01381">
    <property type="entry name" value="HTH_3"/>
    <property type="match status" value="1"/>
</dbReference>
<evidence type="ECO:0000256" key="1">
    <source>
        <dbReference type="ARBA" id="ARBA00023125"/>
    </source>
</evidence>
<accession>A0A0R1SCX6</accession>
<dbReference type="Proteomes" id="UP000052013">
    <property type="component" value="Unassembled WGS sequence"/>
</dbReference>
<dbReference type="PANTHER" id="PTHR46558:SF11">
    <property type="entry name" value="HTH-TYPE TRANSCRIPTIONAL REGULATOR XRE"/>
    <property type="match status" value="1"/>
</dbReference>
<dbReference type="InterPro" id="IPR001387">
    <property type="entry name" value="Cro/C1-type_HTH"/>
</dbReference>
<feature type="compositionally biased region" description="Basic and acidic residues" evidence="2">
    <location>
        <begin position="1"/>
        <end position="11"/>
    </location>
</feature>
<dbReference type="PATRIC" id="fig|1423739.3.peg.2852"/>
<dbReference type="SUPFAM" id="SSF47413">
    <property type="entry name" value="lambda repressor-like DNA-binding domains"/>
    <property type="match status" value="1"/>
</dbReference>
<gene>
    <name evidence="4" type="ORF">FC85_GL002747</name>
</gene>
<dbReference type="PANTHER" id="PTHR46558">
    <property type="entry name" value="TRACRIPTIONAL REGULATORY PROTEIN-RELATED-RELATED"/>
    <property type="match status" value="1"/>
</dbReference>
<dbReference type="Gene3D" id="1.10.260.40">
    <property type="entry name" value="lambda repressor-like DNA-binding domains"/>
    <property type="match status" value="1"/>
</dbReference>
<evidence type="ECO:0000313" key="4">
    <source>
        <dbReference type="EMBL" id="KRL67149.1"/>
    </source>
</evidence>
<dbReference type="RefSeq" id="WP_057864321.1">
    <property type="nucleotide sequence ID" value="NZ_AZEY01000034.1"/>
</dbReference>